<evidence type="ECO:0000259" key="1">
    <source>
        <dbReference type="Pfam" id="PF17919"/>
    </source>
</evidence>
<evidence type="ECO:0000313" key="3">
    <source>
        <dbReference type="Proteomes" id="UP001188597"/>
    </source>
</evidence>
<comment type="caution">
    <text evidence="2">The sequence shown here is derived from an EMBL/GenBank/DDBJ whole genome shotgun (WGS) entry which is preliminary data.</text>
</comment>
<dbReference type="Pfam" id="PF17919">
    <property type="entry name" value="RT_RNaseH_2"/>
    <property type="match status" value="1"/>
</dbReference>
<dbReference type="Gene3D" id="3.30.70.270">
    <property type="match status" value="1"/>
</dbReference>
<dbReference type="Proteomes" id="UP001188597">
    <property type="component" value="Unassembled WGS sequence"/>
</dbReference>
<keyword evidence="3" id="KW-1185">Reference proteome</keyword>
<dbReference type="PANTHER" id="PTHR48475:SF2">
    <property type="entry name" value="RIBONUCLEASE H"/>
    <property type="match status" value="1"/>
</dbReference>
<protein>
    <recommendedName>
        <fullName evidence="1">Reverse transcriptase/retrotransposon-derived protein RNase H-like domain-containing protein</fullName>
    </recommendedName>
</protein>
<sequence>MDDKNFEWMTECETSFDALKEYLISPPLLSKPILGEDLFLYLAVAESAVSAVLVREQDEALIPIEVGLPSLRLTTHDHIQNEKALRANLDLLDESREQAAMHLAAYQHRVSKFYDQRVRHHAFQVGDLVLCRIEASAPREAIGKLAPNWEGHSPTTDCSCLETIPDAEPKTPKLRLTKGPVSDRAVSAAISRANLCS</sequence>
<feature type="domain" description="Reverse transcriptase/retrotransposon-derived protein RNase H-like" evidence="1">
    <location>
        <begin position="8"/>
        <end position="89"/>
    </location>
</feature>
<accession>A0AA88VRF2</accession>
<name>A0AA88VRF2_9ASTE</name>
<dbReference type="InterPro" id="IPR043502">
    <property type="entry name" value="DNA/RNA_pol_sf"/>
</dbReference>
<evidence type="ECO:0000313" key="2">
    <source>
        <dbReference type="EMBL" id="KAK3012713.1"/>
    </source>
</evidence>
<proteinExistence type="predicted"/>
<gene>
    <name evidence="2" type="ORF">RJ639_009695</name>
</gene>
<dbReference type="EMBL" id="JAVXUP010001355">
    <property type="protein sequence ID" value="KAK3012713.1"/>
    <property type="molecule type" value="Genomic_DNA"/>
</dbReference>
<dbReference type="InterPro" id="IPR041577">
    <property type="entry name" value="RT_RNaseH_2"/>
</dbReference>
<dbReference type="SUPFAM" id="SSF56672">
    <property type="entry name" value="DNA/RNA polymerases"/>
    <property type="match status" value="1"/>
</dbReference>
<dbReference type="InterPro" id="IPR043128">
    <property type="entry name" value="Rev_trsase/Diguanyl_cyclase"/>
</dbReference>
<dbReference type="PANTHER" id="PTHR48475">
    <property type="entry name" value="RIBONUCLEASE H"/>
    <property type="match status" value="1"/>
</dbReference>
<organism evidence="2 3">
    <name type="scientific">Escallonia herrerae</name>
    <dbReference type="NCBI Taxonomy" id="1293975"/>
    <lineage>
        <taxon>Eukaryota</taxon>
        <taxon>Viridiplantae</taxon>
        <taxon>Streptophyta</taxon>
        <taxon>Embryophyta</taxon>
        <taxon>Tracheophyta</taxon>
        <taxon>Spermatophyta</taxon>
        <taxon>Magnoliopsida</taxon>
        <taxon>eudicotyledons</taxon>
        <taxon>Gunneridae</taxon>
        <taxon>Pentapetalae</taxon>
        <taxon>asterids</taxon>
        <taxon>campanulids</taxon>
        <taxon>Escalloniales</taxon>
        <taxon>Escalloniaceae</taxon>
        <taxon>Escallonia</taxon>
    </lineage>
</organism>
<dbReference type="AlphaFoldDB" id="A0AA88VRF2"/>
<reference evidence="2" key="1">
    <citation type="submission" date="2022-12" db="EMBL/GenBank/DDBJ databases">
        <title>Draft genome assemblies for two species of Escallonia (Escalloniales).</title>
        <authorList>
            <person name="Chanderbali A."/>
            <person name="Dervinis C."/>
            <person name="Anghel I."/>
            <person name="Soltis D."/>
            <person name="Soltis P."/>
            <person name="Zapata F."/>
        </authorList>
    </citation>
    <scope>NUCLEOTIDE SEQUENCE</scope>
    <source>
        <strain evidence="2">UCBG64.0493</strain>
        <tissue evidence="2">Leaf</tissue>
    </source>
</reference>